<accession>A0A1K2HC50</accession>
<dbReference type="STRING" id="1121279.SAMN02745887_01212"/>
<dbReference type="PROSITE" id="PS51186">
    <property type="entry name" value="GNAT"/>
    <property type="match status" value="1"/>
</dbReference>
<dbReference type="Pfam" id="PF13302">
    <property type="entry name" value="Acetyltransf_3"/>
    <property type="match status" value="1"/>
</dbReference>
<dbReference type="EMBL" id="FPKR01000004">
    <property type="protein sequence ID" value="SFZ74327.1"/>
    <property type="molecule type" value="Genomic_DNA"/>
</dbReference>
<dbReference type="Proteomes" id="UP000186513">
    <property type="component" value="Unassembled WGS sequence"/>
</dbReference>
<dbReference type="SUPFAM" id="SSF55729">
    <property type="entry name" value="Acyl-CoA N-acyltransferases (Nat)"/>
    <property type="match status" value="1"/>
</dbReference>
<dbReference type="GO" id="GO:0008999">
    <property type="term" value="F:protein-N-terminal-alanine acetyltransferase activity"/>
    <property type="evidence" value="ECO:0007669"/>
    <property type="project" value="TreeGrafter"/>
</dbReference>
<keyword evidence="2" id="KW-0012">Acyltransferase</keyword>
<organism evidence="5 6">
    <name type="scientific">Chitinimonas taiwanensis DSM 18899</name>
    <dbReference type="NCBI Taxonomy" id="1121279"/>
    <lineage>
        <taxon>Bacteria</taxon>
        <taxon>Pseudomonadati</taxon>
        <taxon>Pseudomonadota</taxon>
        <taxon>Betaproteobacteria</taxon>
        <taxon>Neisseriales</taxon>
        <taxon>Chitinibacteraceae</taxon>
        <taxon>Chitinimonas</taxon>
    </lineage>
</organism>
<dbReference type="InterPro" id="IPR051531">
    <property type="entry name" value="N-acetyltransferase"/>
</dbReference>
<evidence type="ECO:0000256" key="3">
    <source>
        <dbReference type="ARBA" id="ARBA00038502"/>
    </source>
</evidence>
<protein>
    <submittedName>
        <fullName evidence="5">Ribosomal-protein-alanine N-acetyltransferase</fullName>
    </submittedName>
</protein>
<dbReference type="AlphaFoldDB" id="A0A1K2HC50"/>
<name>A0A1K2HC50_9NEIS</name>
<evidence type="ECO:0000313" key="6">
    <source>
        <dbReference type="Proteomes" id="UP000186513"/>
    </source>
</evidence>
<evidence type="ECO:0000256" key="1">
    <source>
        <dbReference type="ARBA" id="ARBA00022679"/>
    </source>
</evidence>
<dbReference type="PANTHER" id="PTHR43792:SF8">
    <property type="entry name" value="[RIBOSOMAL PROTEIN US5]-ALANINE N-ACETYLTRANSFERASE"/>
    <property type="match status" value="1"/>
</dbReference>
<dbReference type="PANTHER" id="PTHR43792">
    <property type="entry name" value="GNAT FAMILY, PUTATIVE (AFU_ORTHOLOGUE AFUA_3G00765)-RELATED-RELATED"/>
    <property type="match status" value="1"/>
</dbReference>
<proteinExistence type="inferred from homology"/>
<comment type="similarity">
    <text evidence="3">Belongs to the acetyltransferase family. RimJ subfamily.</text>
</comment>
<evidence type="ECO:0000256" key="2">
    <source>
        <dbReference type="ARBA" id="ARBA00023315"/>
    </source>
</evidence>
<dbReference type="GO" id="GO:0005737">
    <property type="term" value="C:cytoplasm"/>
    <property type="evidence" value="ECO:0007669"/>
    <property type="project" value="TreeGrafter"/>
</dbReference>
<feature type="domain" description="N-acetyltransferase" evidence="4">
    <location>
        <begin position="13"/>
        <end position="183"/>
    </location>
</feature>
<gene>
    <name evidence="5" type="ORF">SAMN02745887_01212</name>
</gene>
<keyword evidence="1 5" id="KW-0808">Transferase</keyword>
<evidence type="ECO:0000313" key="5">
    <source>
        <dbReference type="EMBL" id="SFZ74327.1"/>
    </source>
</evidence>
<sequence>MSQPLPELSDGELTVRLASPEDIPAILRFFQANRMAHAPFSPRRPDNFYSAAFWEMRVALNLSHFEQARSAGLFIFDADQREVIGDINFSSLSGYPFHGCTLGYALAQAHWGQGRMQRALELALPWAFEAFNLHRIAANHLPDNLRSARLLEKLGFQREGYARDYLLIDGVWRDHVLTALTRSDWQARDHTAPLVHNGHGRR</sequence>
<dbReference type="InterPro" id="IPR016181">
    <property type="entry name" value="Acyl_CoA_acyltransferase"/>
</dbReference>
<keyword evidence="6" id="KW-1185">Reference proteome</keyword>
<reference evidence="5 6" key="1">
    <citation type="submission" date="2016-11" db="EMBL/GenBank/DDBJ databases">
        <authorList>
            <person name="Jaros S."/>
            <person name="Januszkiewicz K."/>
            <person name="Wedrychowicz H."/>
        </authorList>
    </citation>
    <scope>NUCLEOTIDE SEQUENCE [LARGE SCALE GENOMIC DNA]</scope>
    <source>
        <strain evidence="5 6">DSM 18899</strain>
    </source>
</reference>
<evidence type="ECO:0000259" key="4">
    <source>
        <dbReference type="PROSITE" id="PS51186"/>
    </source>
</evidence>
<dbReference type="Gene3D" id="3.40.630.30">
    <property type="match status" value="1"/>
</dbReference>
<dbReference type="InterPro" id="IPR000182">
    <property type="entry name" value="GNAT_dom"/>
</dbReference>
<dbReference type="RefSeq" id="WP_072427745.1">
    <property type="nucleotide sequence ID" value="NZ_FPKR01000004.1"/>
</dbReference>